<dbReference type="AlphaFoldDB" id="A0A482WDS4"/>
<dbReference type="Proteomes" id="UP000292052">
    <property type="component" value="Unassembled WGS sequence"/>
</dbReference>
<evidence type="ECO:0000313" key="1">
    <source>
        <dbReference type="EMBL" id="RZC42573.1"/>
    </source>
</evidence>
<gene>
    <name evidence="1" type="ORF">BDFB_004242</name>
</gene>
<proteinExistence type="predicted"/>
<dbReference type="OrthoDB" id="6764841at2759"/>
<reference evidence="1 2" key="1">
    <citation type="submission" date="2017-03" db="EMBL/GenBank/DDBJ databases">
        <title>Genome of the blue death feigning beetle - Asbolus verrucosus.</title>
        <authorList>
            <person name="Rider S.D."/>
        </authorList>
    </citation>
    <scope>NUCLEOTIDE SEQUENCE [LARGE SCALE GENOMIC DNA]</scope>
    <source>
        <strain evidence="1">Butters</strain>
        <tissue evidence="1">Head and leg muscle</tissue>
    </source>
</reference>
<sequence length="57" mass="6307">MRPVFVKMPESNEEKLAVKARFHALRGFPNVLGCVDGSHIPITSPGGDNAEIFQNRK</sequence>
<dbReference type="EMBL" id="QDEB01006943">
    <property type="protein sequence ID" value="RZC42573.1"/>
    <property type="molecule type" value="Genomic_DNA"/>
</dbReference>
<organism evidence="1 2">
    <name type="scientific">Asbolus verrucosus</name>
    <name type="common">Desert ironclad beetle</name>
    <dbReference type="NCBI Taxonomy" id="1661398"/>
    <lineage>
        <taxon>Eukaryota</taxon>
        <taxon>Metazoa</taxon>
        <taxon>Ecdysozoa</taxon>
        <taxon>Arthropoda</taxon>
        <taxon>Hexapoda</taxon>
        <taxon>Insecta</taxon>
        <taxon>Pterygota</taxon>
        <taxon>Neoptera</taxon>
        <taxon>Endopterygota</taxon>
        <taxon>Coleoptera</taxon>
        <taxon>Polyphaga</taxon>
        <taxon>Cucujiformia</taxon>
        <taxon>Tenebrionidae</taxon>
        <taxon>Pimeliinae</taxon>
        <taxon>Asbolus</taxon>
    </lineage>
</organism>
<comment type="caution">
    <text evidence="1">The sequence shown here is derived from an EMBL/GenBank/DDBJ whole genome shotgun (WGS) entry which is preliminary data.</text>
</comment>
<protein>
    <recommendedName>
        <fullName evidence="3">DDE Tnp 4 domain containing protein</fullName>
    </recommendedName>
</protein>
<evidence type="ECO:0000313" key="2">
    <source>
        <dbReference type="Proteomes" id="UP000292052"/>
    </source>
</evidence>
<name>A0A482WDS4_ASBVE</name>
<evidence type="ECO:0008006" key="3">
    <source>
        <dbReference type="Google" id="ProtNLM"/>
    </source>
</evidence>
<accession>A0A482WDS4</accession>
<keyword evidence="2" id="KW-1185">Reference proteome</keyword>